<dbReference type="AlphaFoldDB" id="A0A6J7CV68"/>
<organism evidence="9">
    <name type="scientific">freshwater metagenome</name>
    <dbReference type="NCBI Taxonomy" id="449393"/>
    <lineage>
        <taxon>unclassified sequences</taxon>
        <taxon>metagenomes</taxon>
        <taxon>ecological metagenomes</taxon>
    </lineage>
</organism>
<evidence type="ECO:0000256" key="2">
    <source>
        <dbReference type="ARBA" id="ARBA00022517"/>
    </source>
</evidence>
<protein>
    <submittedName>
        <fullName evidence="9">Unannotated protein</fullName>
    </submittedName>
</protein>
<sequence>MARKYALMWWTVTSSKTKLRVGRLVKAHGLKGALKLELYTDSPDQRFRAGQELELQVPETSEWFGKTVKVAELRFYNQSPVLFLEGIQDRSQAETLVKAILLIETDLEQLPEDPEAWYDHQLVGLTALVGKEVVGKVIRVDHLPAQDLLAIETSNGEVLVPFVKQIVPSVDIQKGQVVLTPPAGLFEINLPGGDSDEN</sequence>
<dbReference type="HAMAP" id="MF_00014">
    <property type="entry name" value="Ribosome_mat_RimM"/>
    <property type="match status" value="1"/>
</dbReference>
<dbReference type="Gene3D" id="2.40.30.60">
    <property type="entry name" value="RimM"/>
    <property type="match status" value="1"/>
</dbReference>
<dbReference type="InterPro" id="IPR011961">
    <property type="entry name" value="RimM"/>
</dbReference>
<dbReference type="InterPro" id="IPR002676">
    <property type="entry name" value="RimM_N"/>
</dbReference>
<dbReference type="Pfam" id="PF24986">
    <property type="entry name" value="PRC_RimM"/>
    <property type="match status" value="1"/>
</dbReference>
<feature type="domain" description="Ribosome maturation factor RimM PRC barrel" evidence="6">
    <location>
        <begin position="120"/>
        <end position="185"/>
    </location>
</feature>
<keyword evidence="3" id="KW-0698">rRNA processing</keyword>
<dbReference type="Gene3D" id="2.30.30.240">
    <property type="entry name" value="PRC-barrel domain"/>
    <property type="match status" value="1"/>
</dbReference>
<evidence type="ECO:0000256" key="1">
    <source>
        <dbReference type="ARBA" id="ARBA00022490"/>
    </source>
</evidence>
<dbReference type="InterPro" id="IPR056792">
    <property type="entry name" value="PRC_RimM"/>
</dbReference>
<dbReference type="EMBL" id="CAEZTH010000011">
    <property type="protein sequence ID" value="CAB4557633.1"/>
    <property type="molecule type" value="Genomic_DNA"/>
</dbReference>
<dbReference type="Pfam" id="PF01782">
    <property type="entry name" value="RimM"/>
    <property type="match status" value="1"/>
</dbReference>
<name>A0A6J7CV68_9ZZZZ</name>
<evidence type="ECO:0000259" key="5">
    <source>
        <dbReference type="Pfam" id="PF01782"/>
    </source>
</evidence>
<reference evidence="9" key="1">
    <citation type="submission" date="2020-05" db="EMBL/GenBank/DDBJ databases">
        <authorList>
            <person name="Chiriac C."/>
            <person name="Salcher M."/>
            <person name="Ghai R."/>
            <person name="Kavagutti S V."/>
        </authorList>
    </citation>
    <scope>NUCLEOTIDE SEQUENCE</scope>
</reference>
<evidence type="ECO:0000259" key="6">
    <source>
        <dbReference type="Pfam" id="PF24986"/>
    </source>
</evidence>
<evidence type="ECO:0000256" key="3">
    <source>
        <dbReference type="ARBA" id="ARBA00022552"/>
    </source>
</evidence>
<dbReference type="SUPFAM" id="SSF50447">
    <property type="entry name" value="Translation proteins"/>
    <property type="match status" value="1"/>
</dbReference>
<dbReference type="EMBL" id="CAEZVU010000021">
    <property type="protein sequence ID" value="CAB4630827.1"/>
    <property type="molecule type" value="Genomic_DNA"/>
</dbReference>
<accession>A0A6J7CV68</accession>
<evidence type="ECO:0000256" key="4">
    <source>
        <dbReference type="ARBA" id="ARBA00023186"/>
    </source>
</evidence>
<dbReference type="GO" id="GO:0005840">
    <property type="term" value="C:ribosome"/>
    <property type="evidence" value="ECO:0007669"/>
    <property type="project" value="InterPro"/>
</dbReference>
<dbReference type="NCBIfam" id="TIGR02273">
    <property type="entry name" value="16S_RimM"/>
    <property type="match status" value="1"/>
</dbReference>
<evidence type="ECO:0000313" key="7">
    <source>
        <dbReference type="EMBL" id="CAB4557633.1"/>
    </source>
</evidence>
<evidence type="ECO:0000313" key="8">
    <source>
        <dbReference type="EMBL" id="CAB4630827.1"/>
    </source>
</evidence>
<feature type="domain" description="RimM N-terminal" evidence="5">
    <location>
        <begin position="21"/>
        <end position="105"/>
    </location>
</feature>
<dbReference type="GO" id="GO:0006364">
    <property type="term" value="P:rRNA processing"/>
    <property type="evidence" value="ECO:0007669"/>
    <property type="project" value="UniProtKB-KW"/>
</dbReference>
<dbReference type="SUPFAM" id="SSF50346">
    <property type="entry name" value="PRC-barrel domain"/>
    <property type="match status" value="1"/>
</dbReference>
<dbReference type="PANTHER" id="PTHR33692:SF1">
    <property type="entry name" value="RIBOSOME MATURATION FACTOR RIMM"/>
    <property type="match status" value="1"/>
</dbReference>
<gene>
    <name evidence="7" type="ORF">UFOPK1639_00192</name>
    <name evidence="8" type="ORF">UFOPK2132_00217</name>
    <name evidence="9" type="ORF">UFOPK3389_00272</name>
</gene>
<dbReference type="InterPro" id="IPR036976">
    <property type="entry name" value="RimM_N_sf"/>
</dbReference>
<evidence type="ECO:0000313" key="9">
    <source>
        <dbReference type="EMBL" id="CAB4861821.1"/>
    </source>
</evidence>
<keyword evidence="2" id="KW-0690">Ribosome biogenesis</keyword>
<dbReference type="InterPro" id="IPR009000">
    <property type="entry name" value="Transl_B-barrel_sf"/>
</dbReference>
<keyword evidence="1" id="KW-0963">Cytoplasm</keyword>
<dbReference type="PANTHER" id="PTHR33692">
    <property type="entry name" value="RIBOSOME MATURATION FACTOR RIMM"/>
    <property type="match status" value="1"/>
</dbReference>
<dbReference type="EMBL" id="CAFBLL010000028">
    <property type="protein sequence ID" value="CAB4861821.1"/>
    <property type="molecule type" value="Genomic_DNA"/>
</dbReference>
<dbReference type="InterPro" id="IPR011033">
    <property type="entry name" value="PRC_barrel-like_sf"/>
</dbReference>
<dbReference type="GO" id="GO:0043022">
    <property type="term" value="F:ribosome binding"/>
    <property type="evidence" value="ECO:0007669"/>
    <property type="project" value="InterPro"/>
</dbReference>
<proteinExistence type="inferred from homology"/>
<keyword evidence="4" id="KW-0143">Chaperone</keyword>